<dbReference type="PRINTS" id="PR00105">
    <property type="entry name" value="C5METTRFRASE"/>
</dbReference>
<comment type="catalytic activity">
    <reaction evidence="5 8">
        <text>a 2'-deoxycytidine in DNA + S-adenosyl-L-methionine = a 5-methyl-2'-deoxycytidine in DNA + S-adenosyl-L-homocysteine + H(+)</text>
        <dbReference type="Rhea" id="RHEA:13681"/>
        <dbReference type="Rhea" id="RHEA-COMP:11369"/>
        <dbReference type="Rhea" id="RHEA-COMP:11370"/>
        <dbReference type="ChEBI" id="CHEBI:15378"/>
        <dbReference type="ChEBI" id="CHEBI:57856"/>
        <dbReference type="ChEBI" id="CHEBI:59789"/>
        <dbReference type="ChEBI" id="CHEBI:85452"/>
        <dbReference type="ChEBI" id="CHEBI:85454"/>
        <dbReference type="EC" id="2.1.1.37"/>
    </reaction>
</comment>
<keyword evidence="4" id="KW-0680">Restriction system</keyword>
<dbReference type="PANTHER" id="PTHR46098">
    <property type="entry name" value="TRNA (CYTOSINE(38)-C(5))-METHYLTRANSFERASE"/>
    <property type="match status" value="1"/>
</dbReference>
<evidence type="ECO:0000256" key="6">
    <source>
        <dbReference type="PROSITE-ProRule" id="PRU01016"/>
    </source>
</evidence>
<reference evidence="9" key="2">
    <citation type="submission" date="2023-01" db="EMBL/GenBank/DDBJ databases">
        <authorList>
            <person name="Uljanovas D."/>
        </authorList>
    </citation>
    <scope>NUCLEOTIDE SEQUENCE</scope>
    <source>
        <strain evidence="9">W48</strain>
    </source>
</reference>
<accession>A0AAW7Q5C6</accession>
<dbReference type="PANTHER" id="PTHR46098:SF1">
    <property type="entry name" value="TRNA (CYTOSINE(38)-C(5))-METHYLTRANSFERASE"/>
    <property type="match status" value="1"/>
</dbReference>
<dbReference type="InterPro" id="IPR029063">
    <property type="entry name" value="SAM-dependent_MTases_sf"/>
</dbReference>
<evidence type="ECO:0000313" key="10">
    <source>
        <dbReference type="Proteomes" id="UP001170713"/>
    </source>
</evidence>
<dbReference type="PROSITE" id="PS51679">
    <property type="entry name" value="SAM_MT_C5"/>
    <property type="match status" value="1"/>
</dbReference>
<dbReference type="GO" id="GO:0003886">
    <property type="term" value="F:DNA (cytosine-5-)-methyltransferase activity"/>
    <property type="evidence" value="ECO:0007669"/>
    <property type="project" value="UniProtKB-EC"/>
</dbReference>
<dbReference type="InterPro" id="IPR001525">
    <property type="entry name" value="C5_MeTfrase"/>
</dbReference>
<evidence type="ECO:0000256" key="4">
    <source>
        <dbReference type="ARBA" id="ARBA00022747"/>
    </source>
</evidence>
<evidence type="ECO:0000256" key="3">
    <source>
        <dbReference type="ARBA" id="ARBA00022691"/>
    </source>
</evidence>
<comment type="similarity">
    <text evidence="6 7">Belongs to the class I-like SAM-binding methyltransferase superfamily. C5-methyltransferase family.</text>
</comment>
<evidence type="ECO:0000256" key="1">
    <source>
        <dbReference type="ARBA" id="ARBA00022603"/>
    </source>
</evidence>
<evidence type="ECO:0000256" key="7">
    <source>
        <dbReference type="RuleBase" id="RU000416"/>
    </source>
</evidence>
<evidence type="ECO:0000256" key="5">
    <source>
        <dbReference type="ARBA" id="ARBA00047422"/>
    </source>
</evidence>
<dbReference type="EMBL" id="JAQJJC010000007">
    <property type="protein sequence ID" value="MDN5114183.1"/>
    <property type="molecule type" value="Genomic_DNA"/>
</dbReference>
<keyword evidence="2 6" id="KW-0808">Transferase</keyword>
<dbReference type="AlphaFoldDB" id="A0AAW7Q5C6"/>
<comment type="caution">
    <text evidence="9">The sequence shown here is derived from an EMBL/GenBank/DDBJ whole genome shotgun (WGS) entry which is preliminary data.</text>
</comment>
<proteinExistence type="inferred from homology"/>
<evidence type="ECO:0000256" key="8">
    <source>
        <dbReference type="RuleBase" id="RU000417"/>
    </source>
</evidence>
<dbReference type="NCBIfam" id="TIGR00675">
    <property type="entry name" value="dcm"/>
    <property type="match status" value="1"/>
</dbReference>
<dbReference type="InterPro" id="IPR018117">
    <property type="entry name" value="C5_DNA_meth_AS"/>
</dbReference>
<dbReference type="GO" id="GO:0009307">
    <property type="term" value="P:DNA restriction-modification system"/>
    <property type="evidence" value="ECO:0007669"/>
    <property type="project" value="UniProtKB-KW"/>
</dbReference>
<reference evidence="9" key="1">
    <citation type="journal article" date="2023" name="Microorganisms">
        <title>Genomic Characterization of Arcobacter butzleri Strains Isolated from Various Sources in Lithuania.</title>
        <authorList>
            <person name="Uljanovas D."/>
            <person name="Golz G."/>
            <person name="Fleischmann S."/>
            <person name="Kudirkiene E."/>
            <person name="Kasetiene N."/>
            <person name="Grineviciene A."/>
            <person name="Tamuleviciene E."/>
            <person name="Aksomaitiene J."/>
            <person name="Alter T."/>
            <person name="Malakauskas M."/>
        </authorList>
    </citation>
    <scope>NUCLEOTIDE SEQUENCE</scope>
    <source>
        <strain evidence="9">W48</strain>
    </source>
</reference>
<dbReference type="EC" id="2.1.1.37" evidence="8"/>
<dbReference type="Proteomes" id="UP001170713">
    <property type="component" value="Unassembled WGS sequence"/>
</dbReference>
<dbReference type="Gene3D" id="3.40.50.150">
    <property type="entry name" value="Vaccinia Virus protein VP39"/>
    <property type="match status" value="1"/>
</dbReference>
<protein>
    <recommendedName>
        <fullName evidence="8">Cytosine-specific methyltransferase</fullName>
        <ecNumber evidence="8">2.1.1.37</ecNumber>
    </recommendedName>
</protein>
<sequence>MNKKLQFIDLFAGLGGFHQAFSSLGFECVFACELDTSLRELYKNNYGIKPEGDIRKVNEKDIPSHDILCAGFPCQPFSIAGKQKGAKCPSSGKLIDDVVRIAKYHNPKLIFLENVPNILTIDNGNFWSYLNESFSKIGYILEHRIYSPVDFDIPQKRKRVFIVAKKKDNNNQIVWPNISEIVLNNHISSYFKKFSLNSNHNKSLEPKKELILNTWQDVINYIPDLTGHYLVASEFGANYPLNLKDYTLEEIKKFNGAWGIPLKNCKSWNEVYDMLPHYIKLETGKPVKWLESSLIKTREIYEKNSKVFNKYIKIFKDVPQSWQKLQWQGYQNNSAKNIWQHLIQFRASGIRIIKPNAAPSLISMTSTQIPILGLEKRYLNSKEAACLQGLHTLKELPKTRSAAFKALGNAVNSSVVKQIAQNVIHSIQPTLKASGY</sequence>
<dbReference type="PROSITE" id="PS00094">
    <property type="entry name" value="C5_MTASE_1"/>
    <property type="match status" value="1"/>
</dbReference>
<evidence type="ECO:0000256" key="2">
    <source>
        <dbReference type="ARBA" id="ARBA00022679"/>
    </source>
</evidence>
<evidence type="ECO:0000313" key="9">
    <source>
        <dbReference type="EMBL" id="MDN5114183.1"/>
    </source>
</evidence>
<name>A0AAW7Q5C6_9BACT</name>
<gene>
    <name evidence="9" type="primary">dcm</name>
    <name evidence="9" type="ORF">PJV88_05970</name>
</gene>
<dbReference type="GO" id="GO:0032259">
    <property type="term" value="P:methylation"/>
    <property type="evidence" value="ECO:0007669"/>
    <property type="project" value="UniProtKB-KW"/>
</dbReference>
<dbReference type="SUPFAM" id="SSF53335">
    <property type="entry name" value="S-adenosyl-L-methionine-dependent methyltransferases"/>
    <property type="match status" value="1"/>
</dbReference>
<feature type="active site" evidence="6">
    <location>
        <position position="74"/>
    </location>
</feature>
<organism evidence="9 10">
    <name type="scientific">Aliarcobacter butzleri</name>
    <dbReference type="NCBI Taxonomy" id="28197"/>
    <lineage>
        <taxon>Bacteria</taxon>
        <taxon>Pseudomonadati</taxon>
        <taxon>Campylobacterota</taxon>
        <taxon>Epsilonproteobacteria</taxon>
        <taxon>Campylobacterales</taxon>
        <taxon>Arcobacteraceae</taxon>
        <taxon>Aliarcobacter</taxon>
    </lineage>
</organism>
<dbReference type="InterPro" id="IPR050750">
    <property type="entry name" value="C5-MTase"/>
</dbReference>
<keyword evidence="3 6" id="KW-0949">S-adenosyl-L-methionine</keyword>
<dbReference type="Pfam" id="PF00145">
    <property type="entry name" value="DNA_methylase"/>
    <property type="match status" value="1"/>
</dbReference>
<keyword evidence="1 6" id="KW-0489">Methyltransferase</keyword>
<dbReference type="RefSeq" id="WP_301342866.1">
    <property type="nucleotide sequence ID" value="NZ_JAQJJC010000007.1"/>
</dbReference>